<proteinExistence type="predicted"/>
<reference evidence="1" key="1">
    <citation type="journal article" date="2020" name="Stud. Mycol.">
        <title>101 Dothideomycetes genomes: a test case for predicting lifestyles and emergence of pathogens.</title>
        <authorList>
            <person name="Haridas S."/>
            <person name="Albert R."/>
            <person name="Binder M."/>
            <person name="Bloem J."/>
            <person name="Labutti K."/>
            <person name="Salamov A."/>
            <person name="Andreopoulos B."/>
            <person name="Baker S."/>
            <person name="Barry K."/>
            <person name="Bills G."/>
            <person name="Bluhm B."/>
            <person name="Cannon C."/>
            <person name="Castanera R."/>
            <person name="Culley D."/>
            <person name="Daum C."/>
            <person name="Ezra D."/>
            <person name="Gonzalez J."/>
            <person name="Henrissat B."/>
            <person name="Kuo A."/>
            <person name="Liang C."/>
            <person name="Lipzen A."/>
            <person name="Lutzoni F."/>
            <person name="Magnuson J."/>
            <person name="Mondo S."/>
            <person name="Nolan M."/>
            <person name="Ohm R."/>
            <person name="Pangilinan J."/>
            <person name="Park H.-J."/>
            <person name="Ramirez L."/>
            <person name="Alfaro M."/>
            <person name="Sun H."/>
            <person name="Tritt A."/>
            <person name="Yoshinaga Y."/>
            <person name="Zwiers L.-H."/>
            <person name="Turgeon B."/>
            <person name="Goodwin S."/>
            <person name="Spatafora J."/>
            <person name="Crous P."/>
            <person name="Grigoriev I."/>
        </authorList>
    </citation>
    <scope>NUCLEOTIDE SEQUENCE</scope>
    <source>
        <strain evidence="1">CBS 119925</strain>
    </source>
</reference>
<keyword evidence="2" id="KW-1185">Reference proteome</keyword>
<accession>A0A6A6V4M9</accession>
<dbReference type="EMBL" id="MU006587">
    <property type="protein sequence ID" value="KAF2744709.1"/>
    <property type="molecule type" value="Genomic_DNA"/>
</dbReference>
<protein>
    <submittedName>
        <fullName evidence="1">Uncharacterized protein</fullName>
    </submittedName>
</protein>
<dbReference type="Proteomes" id="UP000799440">
    <property type="component" value="Unassembled WGS sequence"/>
</dbReference>
<evidence type="ECO:0000313" key="2">
    <source>
        <dbReference type="Proteomes" id="UP000799440"/>
    </source>
</evidence>
<name>A0A6A6V4M9_9PLEO</name>
<gene>
    <name evidence="1" type="ORF">M011DRAFT_164836</name>
</gene>
<sequence>MPPYPRPSRDIWSPSSYAPGVATPCSRHPGKQIMDNRALQQTRITAVVQVGASRNRSLCSQWLAARHRSDHGALHALIGEKINNRSARIAPSSTAFDFSLSNEFCGSGGVHSGSCRAQQTSINGTTQGTWLPALSDVVSAGSGLGILEAGIRGRRLRLRQGQSVVTWKAGGPCNHDMSTSEERSGYLVE</sequence>
<evidence type="ECO:0000313" key="1">
    <source>
        <dbReference type="EMBL" id="KAF2744709.1"/>
    </source>
</evidence>
<dbReference type="AlphaFoldDB" id="A0A6A6V4M9"/>
<organism evidence="1 2">
    <name type="scientific">Sporormia fimetaria CBS 119925</name>
    <dbReference type="NCBI Taxonomy" id="1340428"/>
    <lineage>
        <taxon>Eukaryota</taxon>
        <taxon>Fungi</taxon>
        <taxon>Dikarya</taxon>
        <taxon>Ascomycota</taxon>
        <taxon>Pezizomycotina</taxon>
        <taxon>Dothideomycetes</taxon>
        <taxon>Pleosporomycetidae</taxon>
        <taxon>Pleosporales</taxon>
        <taxon>Sporormiaceae</taxon>
        <taxon>Sporormia</taxon>
    </lineage>
</organism>